<evidence type="ECO:0000313" key="2">
    <source>
        <dbReference type="Proteomes" id="UP001190700"/>
    </source>
</evidence>
<dbReference type="EMBL" id="LGRX02032165">
    <property type="protein sequence ID" value="KAK3244180.1"/>
    <property type="molecule type" value="Genomic_DNA"/>
</dbReference>
<evidence type="ECO:0000313" key="1">
    <source>
        <dbReference type="EMBL" id="KAK3244180.1"/>
    </source>
</evidence>
<gene>
    <name evidence="1" type="ORF">CYMTET_46194</name>
</gene>
<comment type="caution">
    <text evidence="1">The sequence shown here is derived from an EMBL/GenBank/DDBJ whole genome shotgun (WGS) entry which is preliminary data.</text>
</comment>
<sequence length="248" mass="27555">MMSSSCTSAYSRPFLSPASVRHTADELEKATKLACAEFGIGKFVEAAGDVLPIDTICDFIHATCSDNASNIDSGWKCFDGRECSDHTLMALVVKAYLEHPKVTAVFSKLRCMTAHFNHSVIGANLLKECQRRHGLTETKPPQDNDTRSGWGGACKQATWYVLNQLAIQMHDVENPSKASTAVANPDGSVYKTHQLASDKWNVVRESMYLLAYAKTVVDLLQSTKKNEAVKEARELAYKDLTRRFFNLR</sequence>
<dbReference type="Proteomes" id="UP001190700">
    <property type="component" value="Unassembled WGS sequence"/>
</dbReference>
<organism evidence="1 2">
    <name type="scientific">Cymbomonas tetramitiformis</name>
    <dbReference type="NCBI Taxonomy" id="36881"/>
    <lineage>
        <taxon>Eukaryota</taxon>
        <taxon>Viridiplantae</taxon>
        <taxon>Chlorophyta</taxon>
        <taxon>Pyramimonadophyceae</taxon>
        <taxon>Pyramimonadales</taxon>
        <taxon>Pyramimonadaceae</taxon>
        <taxon>Cymbomonas</taxon>
    </lineage>
</organism>
<proteinExistence type="predicted"/>
<keyword evidence="2" id="KW-1185">Reference proteome</keyword>
<accession>A0AAE0EYX7</accession>
<reference evidence="1 2" key="1">
    <citation type="journal article" date="2015" name="Genome Biol. Evol.">
        <title>Comparative Genomics of a Bacterivorous Green Alga Reveals Evolutionary Causalities and Consequences of Phago-Mixotrophic Mode of Nutrition.</title>
        <authorList>
            <person name="Burns J.A."/>
            <person name="Paasch A."/>
            <person name="Narechania A."/>
            <person name="Kim E."/>
        </authorList>
    </citation>
    <scope>NUCLEOTIDE SEQUENCE [LARGE SCALE GENOMIC DNA]</scope>
    <source>
        <strain evidence="1 2">PLY_AMNH</strain>
    </source>
</reference>
<name>A0AAE0EYX7_9CHLO</name>
<dbReference type="AlphaFoldDB" id="A0AAE0EYX7"/>
<protein>
    <submittedName>
        <fullName evidence="1">Uncharacterized protein</fullName>
    </submittedName>
</protein>